<comment type="caution">
    <text evidence="1">The sequence shown here is derived from an EMBL/GenBank/DDBJ whole genome shotgun (WGS) entry which is preliminary data.</text>
</comment>
<dbReference type="RefSeq" id="WP_263370824.1">
    <property type="nucleotide sequence ID" value="NZ_JAGSYD010000002.1"/>
</dbReference>
<sequence>MSLSTETRRKDALALLSLLYVKLGDSPIDCTAFDCADVAYAAIQKTSWEELVSEGLLAKRGNSLYFFTAKGWSEALFRCGNPSGPELNERLGKLSKVLKDSVKGRGDSVLVRLDQVTIDSGLSPGWVFNAIDARLICIFGRNDAGWVEGARGRLIEVPRDFGLMEIDIFADLRAENLKLAETVERMEELYADYRCSFCSSPLISRTPWEHEYGTEEFSEYACGMTIGAPHGDAPCTKDPKFPKFVDYVLDAGIDGDVWRCYATAARAQSPASLVQLYPTYGQTEDEARESMRKRCADRAKH</sequence>
<dbReference type="EMBL" id="JBHSWI010000001">
    <property type="protein sequence ID" value="MFC6647270.1"/>
    <property type="molecule type" value="Genomic_DNA"/>
</dbReference>
<evidence type="ECO:0000313" key="2">
    <source>
        <dbReference type="Proteomes" id="UP001596391"/>
    </source>
</evidence>
<reference evidence="2" key="1">
    <citation type="journal article" date="2019" name="Int. J. Syst. Evol. Microbiol.">
        <title>The Global Catalogue of Microorganisms (GCM) 10K type strain sequencing project: providing services to taxonomists for standard genome sequencing and annotation.</title>
        <authorList>
            <consortium name="The Broad Institute Genomics Platform"/>
            <consortium name="The Broad Institute Genome Sequencing Center for Infectious Disease"/>
            <person name="Wu L."/>
            <person name="Ma J."/>
        </authorList>
    </citation>
    <scope>NUCLEOTIDE SEQUENCE [LARGE SCALE GENOMIC DNA]</scope>
    <source>
        <strain evidence="2">CGMCC 1.16026</strain>
    </source>
</reference>
<keyword evidence="2" id="KW-1185">Reference proteome</keyword>
<name>A0ABW1ZFT9_9BACT</name>
<proteinExistence type="predicted"/>
<accession>A0ABW1ZFT9</accession>
<organism evidence="1 2">
    <name type="scientific">Granulicella cerasi</name>
    <dbReference type="NCBI Taxonomy" id="741063"/>
    <lineage>
        <taxon>Bacteria</taxon>
        <taxon>Pseudomonadati</taxon>
        <taxon>Acidobacteriota</taxon>
        <taxon>Terriglobia</taxon>
        <taxon>Terriglobales</taxon>
        <taxon>Acidobacteriaceae</taxon>
        <taxon>Granulicella</taxon>
    </lineage>
</organism>
<gene>
    <name evidence="1" type="ORF">ACFQBQ_17170</name>
</gene>
<protein>
    <submittedName>
        <fullName evidence="1">Uncharacterized protein</fullName>
    </submittedName>
</protein>
<evidence type="ECO:0000313" key="1">
    <source>
        <dbReference type="EMBL" id="MFC6647270.1"/>
    </source>
</evidence>
<dbReference type="Proteomes" id="UP001596391">
    <property type="component" value="Unassembled WGS sequence"/>
</dbReference>